<keyword evidence="7" id="KW-0378">Hydrolase</keyword>
<keyword evidence="10" id="KW-0456">Lyase</keyword>
<evidence type="ECO:0000256" key="9">
    <source>
        <dbReference type="ARBA" id="ARBA00023211"/>
    </source>
</evidence>
<reference evidence="13 15" key="2">
    <citation type="journal article" date="2019" name="Environ. Microbiol.">
        <title>An active ?-lactamase is a part of an orchestrated cell wall stress resistance network of Bacillus subtilis and related rhizosphere species.</title>
        <authorList>
            <person name="Bucher T."/>
            <person name="Keren-Paz A."/>
            <person name="Hausser J."/>
            <person name="Olender T."/>
            <person name="Cytryn E."/>
            <person name="Kolodkin-Gal I."/>
        </authorList>
    </citation>
    <scope>NUCLEOTIDE SEQUENCE [LARGE SCALE GENOMIC DNA]</scope>
    <source>
        <strain evidence="13 15">I186</strain>
    </source>
</reference>
<evidence type="ECO:0000256" key="3">
    <source>
        <dbReference type="ARBA" id="ARBA00011245"/>
    </source>
</evidence>
<feature type="domain" description="EndoU" evidence="11">
    <location>
        <begin position="1"/>
        <end position="299"/>
    </location>
</feature>
<dbReference type="GO" id="GO:0003723">
    <property type="term" value="F:RNA binding"/>
    <property type="evidence" value="ECO:0007669"/>
    <property type="project" value="UniProtKB-KW"/>
</dbReference>
<evidence type="ECO:0000256" key="6">
    <source>
        <dbReference type="ARBA" id="ARBA00022759"/>
    </source>
</evidence>
<dbReference type="CDD" id="cd21159">
    <property type="entry name" value="XendoU"/>
    <property type="match status" value="1"/>
</dbReference>
<dbReference type="Proteomes" id="UP000305524">
    <property type="component" value="Unassembled WGS sequence"/>
</dbReference>
<dbReference type="PROSITE" id="PS51959">
    <property type="entry name" value="ENDOU"/>
    <property type="match status" value="1"/>
</dbReference>
<dbReference type="InterPro" id="IPR039787">
    <property type="entry name" value="ENDOU"/>
</dbReference>
<dbReference type="PANTHER" id="PTHR12439:SF11">
    <property type="entry name" value="URIDYLATE-SPECIFIC ENDORIBONUCLEASE"/>
    <property type="match status" value="1"/>
</dbReference>
<organism evidence="12 14">
    <name type="scientific">Bacillus mycoides</name>
    <dbReference type="NCBI Taxonomy" id="1405"/>
    <lineage>
        <taxon>Bacteria</taxon>
        <taxon>Bacillati</taxon>
        <taxon>Bacillota</taxon>
        <taxon>Bacilli</taxon>
        <taxon>Bacillales</taxon>
        <taxon>Bacillaceae</taxon>
        <taxon>Bacillus</taxon>
        <taxon>Bacillus cereus group</taxon>
    </lineage>
</organism>
<dbReference type="SUPFAM" id="SSF142877">
    <property type="entry name" value="EndoU-like"/>
    <property type="match status" value="1"/>
</dbReference>
<name>A0A1W6AHH1_BACMY</name>
<evidence type="ECO:0000313" key="14">
    <source>
        <dbReference type="Proteomes" id="UP000192932"/>
    </source>
</evidence>
<evidence type="ECO:0000259" key="11">
    <source>
        <dbReference type="PROSITE" id="PS51959"/>
    </source>
</evidence>
<geneLocation type="plasmid" evidence="12 14">
    <name>unnamed1</name>
</geneLocation>
<dbReference type="PANTHER" id="PTHR12439">
    <property type="entry name" value="PLACENTAL PROTEIN 11-RELATED"/>
    <property type="match status" value="1"/>
</dbReference>
<evidence type="ECO:0000313" key="12">
    <source>
        <dbReference type="EMBL" id="ARJ25316.1"/>
    </source>
</evidence>
<evidence type="ECO:0000256" key="7">
    <source>
        <dbReference type="ARBA" id="ARBA00022801"/>
    </source>
</evidence>
<evidence type="ECO:0000256" key="5">
    <source>
        <dbReference type="ARBA" id="ARBA00022723"/>
    </source>
</evidence>
<evidence type="ECO:0000256" key="1">
    <source>
        <dbReference type="ARBA" id="ARBA00001936"/>
    </source>
</evidence>
<evidence type="ECO:0000256" key="4">
    <source>
        <dbReference type="ARBA" id="ARBA00022722"/>
    </source>
</evidence>
<dbReference type="Pfam" id="PF09412">
    <property type="entry name" value="XendoU"/>
    <property type="match status" value="1"/>
</dbReference>
<evidence type="ECO:0000313" key="13">
    <source>
        <dbReference type="EMBL" id="TKI85442.1"/>
    </source>
</evidence>
<keyword evidence="8" id="KW-0694">RNA-binding</keyword>
<evidence type="ECO:0000256" key="8">
    <source>
        <dbReference type="ARBA" id="ARBA00022884"/>
    </source>
</evidence>
<dbReference type="EMBL" id="CP020744">
    <property type="protein sequence ID" value="ARJ25316.1"/>
    <property type="molecule type" value="Genomic_DNA"/>
</dbReference>
<keyword evidence="6" id="KW-0255">Endonuclease</keyword>
<dbReference type="RefSeq" id="WP_085313101.1">
    <property type="nucleotide sequence ID" value="NZ_CP020744.1"/>
</dbReference>
<dbReference type="EMBL" id="SZOD01000199">
    <property type="protein sequence ID" value="TKI85442.1"/>
    <property type="molecule type" value="Genomic_DNA"/>
</dbReference>
<evidence type="ECO:0000313" key="15">
    <source>
        <dbReference type="Proteomes" id="UP000305524"/>
    </source>
</evidence>
<comment type="cofactor">
    <cofactor evidence="1">
        <name>Mn(2+)</name>
        <dbReference type="ChEBI" id="CHEBI:29035"/>
    </cofactor>
</comment>
<dbReference type="InterPro" id="IPR037227">
    <property type="entry name" value="EndoU-like"/>
</dbReference>
<dbReference type="GO" id="GO:0016829">
    <property type="term" value="F:lyase activity"/>
    <property type="evidence" value="ECO:0007669"/>
    <property type="project" value="UniProtKB-KW"/>
</dbReference>
<gene>
    <name evidence="12" type="ORF">B7492_29915</name>
    <name evidence="13" type="ORF">FC701_10050</name>
</gene>
<dbReference type="GO" id="GO:0004521">
    <property type="term" value="F:RNA endonuclease activity"/>
    <property type="evidence" value="ECO:0007669"/>
    <property type="project" value="InterPro"/>
</dbReference>
<reference evidence="12 14" key="1">
    <citation type="submission" date="2017-04" db="EMBL/GenBank/DDBJ databases">
        <title>The Characteristic of a Fine Plant Growth-Promoting Rhizobacteria Bacillus mycoides Gnyt1 and its Whole Genome Sequencing Analysis.</title>
        <authorList>
            <person name="Li J.H."/>
            <person name="Yao T."/>
        </authorList>
    </citation>
    <scope>NUCLEOTIDE SEQUENCE [LARGE SCALE GENOMIC DNA]</scope>
    <source>
        <strain evidence="12 14">Gnyt1</strain>
        <plasmid evidence="14">Plasmid unnamed1</plasmid>
        <plasmid evidence="12">unnamed1</plasmid>
    </source>
</reference>
<protein>
    <recommendedName>
        <fullName evidence="11">EndoU domain-containing protein</fullName>
    </recommendedName>
</protein>
<comment type="similarity">
    <text evidence="2">Belongs to the ENDOU family.</text>
</comment>
<dbReference type="GO" id="GO:0046872">
    <property type="term" value="F:metal ion binding"/>
    <property type="evidence" value="ECO:0007669"/>
    <property type="project" value="UniProtKB-KW"/>
</dbReference>
<evidence type="ECO:0000256" key="2">
    <source>
        <dbReference type="ARBA" id="ARBA00010168"/>
    </source>
</evidence>
<keyword evidence="9" id="KW-0464">Manganese</keyword>
<dbReference type="InterPro" id="IPR018998">
    <property type="entry name" value="EndoU_C"/>
</dbReference>
<dbReference type="GO" id="GO:0016787">
    <property type="term" value="F:hydrolase activity"/>
    <property type="evidence" value="ECO:0007669"/>
    <property type="project" value="UniProtKB-KW"/>
</dbReference>
<keyword evidence="5" id="KW-0479">Metal-binding</keyword>
<accession>A0A1W6AHH1</accession>
<evidence type="ECO:0000256" key="10">
    <source>
        <dbReference type="ARBA" id="ARBA00023239"/>
    </source>
</evidence>
<sequence length="299" mass="34336">MPWNEIWQADMNENGIVPLVKGISDDEKNDDKGFLIVDLNPFENPSSNPSPNRQISVLTQVTIPANKNESYVLIKKLLDNYIAKNGVSDPLSNAEITEIKQFLSFAIQTKPMKIVREHVELNQEIRNDDEWIEILFDIWFKTHRNDSISAFEHVFVGEADGGKLGGHHFWYHYYLHDGPFEVTHIEDTILFIKHVEVQRSEVSNQAEVITIQYKYKAKDDHNPNGINLNKKTGGFFVGLSAEGLMAFGTMAHFEAMRDSSPPEALDISIDINEERYNLKVVHKRENGKTFLRTFYPMII</sequence>
<comment type="subunit">
    <text evidence="3">Monomer.</text>
</comment>
<dbReference type="AlphaFoldDB" id="A0A1W6AHH1"/>
<proteinExistence type="inferred from homology"/>
<dbReference type="Proteomes" id="UP000192932">
    <property type="component" value="Plasmid unnamed1"/>
</dbReference>
<keyword evidence="12" id="KW-0614">Plasmid</keyword>
<keyword evidence="4" id="KW-0540">Nuclease</keyword>